<evidence type="ECO:0000256" key="5">
    <source>
        <dbReference type="ARBA" id="ARBA00023235"/>
    </source>
</evidence>
<dbReference type="PANTHER" id="PTHR21197:SF0">
    <property type="entry name" value="UDP-GALACTOPYRANOSE MUTASE"/>
    <property type="match status" value="1"/>
</dbReference>
<dbReference type="EMBL" id="CP016171">
    <property type="protein sequence ID" value="ANN72155.1"/>
    <property type="molecule type" value="Genomic_DNA"/>
</dbReference>
<dbReference type="SUPFAM" id="SSF51971">
    <property type="entry name" value="Nucleotide-binding domain"/>
    <property type="match status" value="1"/>
</dbReference>
<dbReference type="GO" id="GO:0008767">
    <property type="term" value="F:UDP-galactopyranose mutase activity"/>
    <property type="evidence" value="ECO:0007669"/>
    <property type="project" value="InterPro"/>
</dbReference>
<dbReference type="GO" id="GO:0050660">
    <property type="term" value="F:flavin adenine dinucleotide binding"/>
    <property type="evidence" value="ECO:0007669"/>
    <property type="project" value="TreeGrafter"/>
</dbReference>
<dbReference type="GO" id="GO:0005829">
    <property type="term" value="C:cytosol"/>
    <property type="evidence" value="ECO:0007669"/>
    <property type="project" value="TreeGrafter"/>
</dbReference>
<dbReference type="NCBIfam" id="TIGR00031">
    <property type="entry name" value="UDP-GALP_mutase"/>
    <property type="match status" value="1"/>
</dbReference>
<evidence type="ECO:0000256" key="2">
    <source>
        <dbReference type="ARBA" id="ARBA00009321"/>
    </source>
</evidence>
<evidence type="ECO:0000313" key="8">
    <source>
        <dbReference type="EMBL" id="ANN72155.1"/>
    </source>
</evidence>
<evidence type="ECO:0000259" key="7">
    <source>
        <dbReference type="Pfam" id="PF03275"/>
    </source>
</evidence>
<organism evidence="8 9">
    <name type="scientific">Bordetella bronchialis</name>
    <dbReference type="NCBI Taxonomy" id="463025"/>
    <lineage>
        <taxon>Bacteria</taxon>
        <taxon>Pseudomonadati</taxon>
        <taxon>Pseudomonadota</taxon>
        <taxon>Betaproteobacteria</taxon>
        <taxon>Burkholderiales</taxon>
        <taxon>Alcaligenaceae</taxon>
        <taxon>Bordetella</taxon>
    </lineage>
</organism>
<feature type="domain" description="UDP-galactopyranose mutase C-terminal" evidence="7">
    <location>
        <begin position="570"/>
        <end position="766"/>
    </location>
</feature>
<evidence type="ECO:0000256" key="6">
    <source>
        <dbReference type="SAM" id="MobiDB-lite"/>
    </source>
</evidence>
<reference evidence="8 9" key="1">
    <citation type="submission" date="2016-06" db="EMBL/GenBank/DDBJ databases">
        <title>Complete genome sequences of Bordetella bronchialis and Bordetella flabilis.</title>
        <authorList>
            <person name="LiPuma J.J."/>
            <person name="Spilker T."/>
        </authorList>
    </citation>
    <scope>NUCLEOTIDE SEQUENCE [LARGE SCALE GENOMIC DNA]</scope>
    <source>
        <strain evidence="8 9">AU17976</strain>
    </source>
</reference>
<dbReference type="Proteomes" id="UP000092213">
    <property type="component" value="Chromosome"/>
</dbReference>
<dbReference type="InterPro" id="IPR004379">
    <property type="entry name" value="UDP-GALP_mutase"/>
</dbReference>
<dbReference type="Gene3D" id="3.40.50.2000">
    <property type="entry name" value="Glycogen Phosphorylase B"/>
    <property type="match status" value="1"/>
</dbReference>
<dbReference type="Pfam" id="PF13692">
    <property type="entry name" value="Glyco_trans_1_4"/>
    <property type="match status" value="1"/>
</dbReference>
<comment type="similarity">
    <text evidence="2">Belongs to the UDP-galactopyranose/dTDP-fucopyranose mutase family.</text>
</comment>
<dbReference type="SUPFAM" id="SSF53756">
    <property type="entry name" value="UDP-Glycosyltransferase/glycogen phosphorylase"/>
    <property type="match status" value="1"/>
</dbReference>
<keyword evidence="4" id="KW-0274">FAD</keyword>
<keyword evidence="5" id="KW-0413">Isomerase</keyword>
<protein>
    <submittedName>
        <fullName evidence="8">UDP-galactopyranose mutase</fullName>
    </submittedName>
</protein>
<dbReference type="AlphaFoldDB" id="A0A193FX02"/>
<dbReference type="PANTHER" id="PTHR21197">
    <property type="entry name" value="UDP-GALACTOPYRANOSE MUTASE"/>
    <property type="match status" value="1"/>
</dbReference>
<dbReference type="Pfam" id="PF03275">
    <property type="entry name" value="GLF"/>
    <property type="match status" value="1"/>
</dbReference>
<evidence type="ECO:0000256" key="3">
    <source>
        <dbReference type="ARBA" id="ARBA00022630"/>
    </source>
</evidence>
<dbReference type="InterPro" id="IPR015899">
    <property type="entry name" value="UDP-GalPyranose_mutase_C"/>
</dbReference>
<gene>
    <name evidence="8" type="ORF">BAU08_13145</name>
</gene>
<accession>A0A193FX02</accession>
<dbReference type="Gene3D" id="3.40.50.720">
    <property type="entry name" value="NAD(P)-binding Rossmann-like Domain"/>
    <property type="match status" value="3"/>
</dbReference>
<sequence length="800" mass="89749">MLSHARTQATGPAPSAGDTRPPVDGTPRPDLICFSHLRWNFVYQRPQHLLSRFAKSHRVYYVEEPIAIDGGQARMDRQSVAAGVTVLVPLLPAGLDGDRTEARVRALLDQVIEDDAIDPSVLWYYTPMALGFSAHLAADVVVYDCMDELSAFRGAPPRLTEREAELMRRADIVFTGGYSLYEAKRARHPNVHAFPSSVDVDHFKQARLPGGEPPDQARIPGPKLGFYGVLDERFDTALIARVAALRPDWQLVFIGPVVKIDPAMLPRADNIHYLGPRDYGALPAYLSGWDVALMPFALNESTRFISPTKTPEFIAGGRPVVSTRIADVERSYGDCPLVRIADDAEAFVRAAEAALRDARSPQVLAAEADRVLADMSWEQTWSAMSRLMARVPPRRPAPVVPMPQRGELPDRRDARAGRAGASRYDYLVVGAGFAGCVLAERLAAGLGQRVLVIDRRPHIGGNAYDHWNEDGILVHRYGPHIFHTNSDQVVKYLSRFTGWRPYEHRVLAQVEDKLVPMPINLTTLSMLYGGPFNSETAQAFLAAKAETPLQIRTAEDMVVSQVGRELYELFFRGYTRKQWGLDPSQLDKSVTARVPARTSADDRYFTDRFQAMPDRGYTAMFERMLDHPDIDVLLDTDYRELRGAVPARRLVYTGPIDEYFDYCHGRLPYRSLAFRHATFDQARFQPVGVVNYPAEDVPYTRITEYKHLTGQQHAKTSVTYEYPSEEGDPYYPVPRPENAALYRRYQAMADERPHVLFVGRLATYRYYNMDQVVAQALAAYARVEAEHRAGTTVAPQPAVA</sequence>
<dbReference type="Pfam" id="PF13450">
    <property type="entry name" value="NAD_binding_8"/>
    <property type="match status" value="1"/>
</dbReference>
<evidence type="ECO:0000256" key="4">
    <source>
        <dbReference type="ARBA" id="ARBA00022827"/>
    </source>
</evidence>
<dbReference type="FunFam" id="3.40.50.720:FF:000397">
    <property type="entry name" value="UDP-galactopyranose mutase"/>
    <property type="match status" value="1"/>
</dbReference>
<evidence type="ECO:0000256" key="1">
    <source>
        <dbReference type="ARBA" id="ARBA00001974"/>
    </source>
</evidence>
<feature type="compositionally biased region" description="Polar residues" evidence="6">
    <location>
        <begin position="1"/>
        <end position="10"/>
    </location>
</feature>
<dbReference type="CDD" id="cd04950">
    <property type="entry name" value="GT4_TuaH-like"/>
    <property type="match status" value="1"/>
</dbReference>
<feature type="region of interest" description="Disordered" evidence="6">
    <location>
        <begin position="1"/>
        <end position="27"/>
    </location>
</feature>
<evidence type="ECO:0000313" key="9">
    <source>
        <dbReference type="Proteomes" id="UP000092213"/>
    </source>
</evidence>
<dbReference type="RefSeq" id="WP_066669651.1">
    <property type="nucleotide sequence ID" value="NZ_CP016171.1"/>
</dbReference>
<comment type="cofactor">
    <cofactor evidence="1">
        <name>FAD</name>
        <dbReference type="ChEBI" id="CHEBI:57692"/>
    </cofactor>
</comment>
<dbReference type="SUPFAM" id="SSF54373">
    <property type="entry name" value="FAD-linked reductases, C-terminal domain"/>
    <property type="match status" value="1"/>
</dbReference>
<name>A0A193FX02_9BORD</name>
<proteinExistence type="inferred from homology"/>
<keyword evidence="3" id="KW-0285">Flavoprotein</keyword>
<dbReference type="STRING" id="463025.BAU08_13145"/>